<gene>
    <name evidence="1" type="ORF">RhiirC2_792732</name>
</gene>
<organism evidence="1 2">
    <name type="scientific">Rhizophagus irregularis</name>
    <dbReference type="NCBI Taxonomy" id="588596"/>
    <lineage>
        <taxon>Eukaryota</taxon>
        <taxon>Fungi</taxon>
        <taxon>Fungi incertae sedis</taxon>
        <taxon>Mucoromycota</taxon>
        <taxon>Glomeromycotina</taxon>
        <taxon>Glomeromycetes</taxon>
        <taxon>Glomerales</taxon>
        <taxon>Glomeraceae</taxon>
        <taxon>Rhizophagus</taxon>
    </lineage>
</organism>
<dbReference type="EMBL" id="LLXL01002443">
    <property type="protein sequence ID" value="PKK60836.1"/>
    <property type="molecule type" value="Genomic_DNA"/>
</dbReference>
<evidence type="ECO:0000313" key="1">
    <source>
        <dbReference type="EMBL" id="PKK60836.1"/>
    </source>
</evidence>
<dbReference type="AlphaFoldDB" id="A0A2N1MGU0"/>
<name>A0A2N1MGU0_9GLOM</name>
<dbReference type="Proteomes" id="UP000233469">
    <property type="component" value="Unassembled WGS sequence"/>
</dbReference>
<protein>
    <submittedName>
        <fullName evidence="1">Uncharacterized protein</fullName>
    </submittedName>
</protein>
<reference evidence="1 2" key="2">
    <citation type="submission" date="2017-10" db="EMBL/GenBank/DDBJ databases">
        <title>Extensive intraspecific genome diversity in a model arbuscular mycorrhizal fungus.</title>
        <authorList>
            <person name="Chen E.C.H."/>
            <person name="Morin E."/>
            <person name="Baudet D."/>
            <person name="Noel J."/>
            <person name="Ndikumana S."/>
            <person name="Charron P."/>
            <person name="St-Onge C."/>
            <person name="Giorgi J."/>
            <person name="Grigoriev I.V."/>
            <person name="Roux C."/>
            <person name="Martin F.M."/>
            <person name="Corradi N."/>
        </authorList>
    </citation>
    <scope>NUCLEOTIDE SEQUENCE [LARGE SCALE GENOMIC DNA]</scope>
    <source>
        <strain evidence="1 2">C2</strain>
    </source>
</reference>
<evidence type="ECO:0000313" key="2">
    <source>
        <dbReference type="Proteomes" id="UP000233469"/>
    </source>
</evidence>
<accession>A0A2N1MGU0</accession>
<sequence length="74" mass="8428">MSPVLEVYSSADEEIDDVNELQDEYESVSSKEDCVLFGLKVGDVFESWDSAEKQVVYCAKNNGFERALTFMEDF</sequence>
<comment type="caution">
    <text evidence="1">The sequence shown here is derived from an EMBL/GenBank/DDBJ whole genome shotgun (WGS) entry which is preliminary data.</text>
</comment>
<reference evidence="1 2" key="1">
    <citation type="submission" date="2016-04" db="EMBL/GenBank/DDBJ databases">
        <title>Genome analyses suggest a sexual origin of heterokaryosis in a supposedly ancient asexual fungus.</title>
        <authorList>
            <person name="Ropars J."/>
            <person name="Sedzielewska K."/>
            <person name="Noel J."/>
            <person name="Charron P."/>
            <person name="Farinelli L."/>
            <person name="Marton T."/>
            <person name="Kruger M."/>
            <person name="Pelin A."/>
            <person name="Brachmann A."/>
            <person name="Corradi N."/>
        </authorList>
    </citation>
    <scope>NUCLEOTIDE SEQUENCE [LARGE SCALE GENOMIC DNA]</scope>
    <source>
        <strain evidence="1 2">C2</strain>
    </source>
</reference>
<dbReference type="VEuPathDB" id="FungiDB:RhiirA1_402665"/>
<dbReference type="VEuPathDB" id="FungiDB:FUN_024293"/>
<proteinExistence type="predicted"/>